<sequence length="170" mass="18467">MFILCQFVKENRDKLFGRAGHCSQKVEKKSYWEKAAHSIRVAGGASERSGGPAADYSPVYEAVLEAMAPQARDGVNALGTSETDPLTAMSESSQDSPAPSPIRQSTLSPTVVPLPQLSPNYDNQVMQTSLQEEIIKIEREKLELARQNLEVQKGILSALQIISAALGPEK</sequence>
<comment type="caution">
    <text evidence="2">The sequence shown here is derived from an EMBL/GenBank/DDBJ whole genome shotgun (WGS) entry which is preliminary data.</text>
</comment>
<reference evidence="2 3" key="1">
    <citation type="journal article" date="2017" name="PLoS Biol.">
        <title>The sea cucumber genome provides insights into morphological evolution and visceral regeneration.</title>
        <authorList>
            <person name="Zhang X."/>
            <person name="Sun L."/>
            <person name="Yuan J."/>
            <person name="Sun Y."/>
            <person name="Gao Y."/>
            <person name="Zhang L."/>
            <person name="Li S."/>
            <person name="Dai H."/>
            <person name="Hamel J.F."/>
            <person name="Liu C."/>
            <person name="Yu Y."/>
            <person name="Liu S."/>
            <person name="Lin W."/>
            <person name="Guo K."/>
            <person name="Jin S."/>
            <person name="Xu P."/>
            <person name="Storey K.B."/>
            <person name="Huan P."/>
            <person name="Zhang T."/>
            <person name="Zhou Y."/>
            <person name="Zhang J."/>
            <person name="Lin C."/>
            <person name="Li X."/>
            <person name="Xing L."/>
            <person name="Huo D."/>
            <person name="Sun M."/>
            <person name="Wang L."/>
            <person name="Mercier A."/>
            <person name="Li F."/>
            <person name="Yang H."/>
            <person name="Xiang J."/>
        </authorList>
    </citation>
    <scope>NUCLEOTIDE SEQUENCE [LARGE SCALE GENOMIC DNA]</scope>
    <source>
        <strain evidence="2">Shaxun</strain>
        <tissue evidence="2">Muscle</tissue>
    </source>
</reference>
<evidence type="ECO:0000313" key="2">
    <source>
        <dbReference type="EMBL" id="PIK42785.1"/>
    </source>
</evidence>
<organism evidence="2 3">
    <name type="scientific">Stichopus japonicus</name>
    <name type="common">Sea cucumber</name>
    <dbReference type="NCBI Taxonomy" id="307972"/>
    <lineage>
        <taxon>Eukaryota</taxon>
        <taxon>Metazoa</taxon>
        <taxon>Echinodermata</taxon>
        <taxon>Eleutherozoa</taxon>
        <taxon>Echinozoa</taxon>
        <taxon>Holothuroidea</taxon>
        <taxon>Aspidochirotacea</taxon>
        <taxon>Aspidochirotida</taxon>
        <taxon>Stichopodidae</taxon>
        <taxon>Apostichopus</taxon>
    </lineage>
</organism>
<accession>A0A2G8K4A4</accession>
<name>A0A2G8K4A4_STIJA</name>
<proteinExistence type="predicted"/>
<dbReference type="AlphaFoldDB" id="A0A2G8K4A4"/>
<dbReference type="EMBL" id="MRZV01000904">
    <property type="protein sequence ID" value="PIK42785.1"/>
    <property type="molecule type" value="Genomic_DNA"/>
</dbReference>
<evidence type="ECO:0000313" key="3">
    <source>
        <dbReference type="Proteomes" id="UP000230750"/>
    </source>
</evidence>
<feature type="region of interest" description="Disordered" evidence="1">
    <location>
        <begin position="73"/>
        <end position="111"/>
    </location>
</feature>
<gene>
    <name evidence="2" type="ORF">BSL78_20359</name>
</gene>
<evidence type="ECO:0000256" key="1">
    <source>
        <dbReference type="SAM" id="MobiDB-lite"/>
    </source>
</evidence>
<dbReference type="OrthoDB" id="6499071at2759"/>
<dbReference type="Proteomes" id="UP000230750">
    <property type="component" value="Unassembled WGS sequence"/>
</dbReference>
<keyword evidence="3" id="KW-1185">Reference proteome</keyword>
<feature type="compositionally biased region" description="Polar residues" evidence="1">
    <location>
        <begin position="78"/>
        <end position="109"/>
    </location>
</feature>
<protein>
    <submittedName>
        <fullName evidence="2">Putative expansin-like protein 7 isoform X2</fullName>
    </submittedName>
</protein>